<evidence type="ECO:0000313" key="1">
    <source>
        <dbReference type="EMBL" id="KAJ2797031.1"/>
    </source>
</evidence>
<protein>
    <submittedName>
        <fullName evidence="1">Proline dehydrogenase</fullName>
    </submittedName>
</protein>
<dbReference type="EMBL" id="JANBUP010003350">
    <property type="protein sequence ID" value="KAJ2797031.1"/>
    <property type="molecule type" value="Genomic_DNA"/>
</dbReference>
<organism evidence="1 2">
    <name type="scientific">Coemansia furcata</name>
    <dbReference type="NCBI Taxonomy" id="417177"/>
    <lineage>
        <taxon>Eukaryota</taxon>
        <taxon>Fungi</taxon>
        <taxon>Fungi incertae sedis</taxon>
        <taxon>Zoopagomycota</taxon>
        <taxon>Kickxellomycotina</taxon>
        <taxon>Kickxellomycetes</taxon>
        <taxon>Kickxellales</taxon>
        <taxon>Kickxellaceae</taxon>
        <taxon>Coemansia</taxon>
    </lineage>
</organism>
<proteinExistence type="predicted"/>
<keyword evidence="2" id="KW-1185">Reference proteome</keyword>
<comment type="caution">
    <text evidence="1">The sequence shown here is derived from an EMBL/GenBank/DDBJ whole genome shotgun (WGS) entry which is preliminary data.</text>
</comment>
<reference evidence="1" key="1">
    <citation type="submission" date="2022-07" db="EMBL/GenBank/DDBJ databases">
        <title>Phylogenomic reconstructions and comparative analyses of Kickxellomycotina fungi.</title>
        <authorList>
            <person name="Reynolds N.K."/>
            <person name="Stajich J.E."/>
            <person name="Barry K."/>
            <person name="Grigoriev I.V."/>
            <person name="Crous P."/>
            <person name="Smith M.E."/>
        </authorList>
    </citation>
    <scope>NUCLEOTIDE SEQUENCE</scope>
    <source>
        <strain evidence="1">CBS 102833</strain>
    </source>
</reference>
<name>A0ACC1KYG6_9FUNG</name>
<gene>
    <name evidence="1" type="primary">PUT1</name>
    <name evidence="1" type="ORF">H4S07_006045</name>
</gene>
<sequence length="191" mass="20911">MYRVDALQRLRDGYAQARREGWRLGAKIVRGAYMELERERAAELALASPIHATLSDTHAAYDAAAAFLVNEIATQTTLQPAVFVATHNNASIERVLQQLQHLAIDAGDAVMFGQLLGMQDATSYALAAMGAPVYKYVPYGPLHEVMPYLVRRAQENSAVASTIRAEATHAATELRRRVSQSLLPRKPAPAV</sequence>
<accession>A0ACC1KYG6</accession>
<evidence type="ECO:0000313" key="2">
    <source>
        <dbReference type="Proteomes" id="UP001140096"/>
    </source>
</evidence>
<dbReference type="Proteomes" id="UP001140096">
    <property type="component" value="Unassembled WGS sequence"/>
</dbReference>